<organism evidence="2">
    <name type="scientific">Amorphochlora amoebiformis</name>
    <dbReference type="NCBI Taxonomy" id="1561963"/>
    <lineage>
        <taxon>Eukaryota</taxon>
        <taxon>Sar</taxon>
        <taxon>Rhizaria</taxon>
        <taxon>Cercozoa</taxon>
        <taxon>Chlorarachniophyceae</taxon>
        <taxon>Amorphochlora</taxon>
    </lineage>
</organism>
<proteinExistence type="predicted"/>
<feature type="region of interest" description="Disordered" evidence="1">
    <location>
        <begin position="743"/>
        <end position="775"/>
    </location>
</feature>
<feature type="region of interest" description="Disordered" evidence="1">
    <location>
        <begin position="1060"/>
        <end position="1086"/>
    </location>
</feature>
<name>A0A7S0DSA9_9EUKA</name>
<feature type="region of interest" description="Disordered" evidence="1">
    <location>
        <begin position="578"/>
        <end position="662"/>
    </location>
</feature>
<feature type="region of interest" description="Disordered" evidence="1">
    <location>
        <begin position="1169"/>
        <end position="1232"/>
    </location>
</feature>
<feature type="region of interest" description="Disordered" evidence="1">
    <location>
        <begin position="443"/>
        <end position="464"/>
    </location>
</feature>
<sequence length="1380" mass="151546">MEAVGLGSGSPLSSPEAISSEMVASVEWLGRSAGDISLPDLHSQVAYHIVIASTFTRVITQKLLTPRTNPHITNSAKQSTLASVSPSSPTVVAPISTTSTPNASLAPVAPIPSTSTPIATLCPPNQSLKMTYNTQVVNLCALGLGSIRALGVWVRRWVSGGGSNGKSLRGLRHANAYLNSSRQLAKHIVEGGVDILESIKASGKGDHGLDVFFKCLELCVLVAMEVYITSACASIKRIPQDSQWRLMVDWVSSDGVVSTLRRNSSESLTSLVQTLTFCLPTVTNPELVRSLLSHVVWLLNPFKSDSKTEIGSKQNPNPQDEHAYERLLLSIADLSQHALESCLHIQTPTYPNTSSATPERAESSRHLPWITQTEKLSESPGPCSAVELFALVGAYLASSKTLRAQHTKNRIQSTLLQALQQTSSPTSSLNPTSLSMDQLDHRHNNQQQNQRQQQNQNLQQKRHRQIRMLRQTALAWTKLLSSKHLPHLNTSQRRQCIDLLLAVLDGATDASPLMEPAFKDSFMESNLKCSIEESKSKSSFEESKLKSSIEEPKLKSSFEDSKFKSSFLESKFKASSTDPKVKGLEEASMESGVKEASVESGVRESSMGSESKESSESRVKEASIETRGGTRGEESRIKESSVDSNLKKSSTDSRAKESRRNSVTYVETWLGSPCFEALPMVVKALANLTCNQLQSTSTPKSGQPQSRSQMIFMRVLGCMREAGIKAGRVGMAVRAMRTVHTTPSSLTDFDNANEDLKGQRGEDGERGLERQREQERKREREVFISGLERIQRALFMCVCVYLHTMVNGEDFGKASTVQDKKEGKKIKGENRLLEVEKRVGREEVLSRARVSVVERAMALEVLSHVEFARTPYEPFARLVDRLIGDGSHETDGLTCRMFLDTYLNLTPEPAVQRFVNSATAKTFEEHSKVGVARMGYDPFANEARGFFLMYPLLRWAQLGMMEFADVWKIGIGIALTYSHSHTKMVASRSHGLMQASLKTLLTRSHGGQNDDLYSSSAVKLVPFYVTRTLQTFPATVTADEVGGIFATLLKCWRHHPDQDHQDYQNHHLETKTSPQSPSKNEFQGEVSDMTGTHTQLLPLLIVYCLRNVSNRMVQLLQDAQRSAAFQAIRNPTSTFQASSPLGTSTYSATERVGSTSGYNACAPASTELGSNKPGFVTGSKSGSKVSKPGSNKPGSTLGSKAISSNSSTVVLSEAASTQQESGFENNTDENRNEEGLREMGVEGAKSAGLEFCEKVAGLVSIYFEVMQSLPLQYAKNLLATFGRVFVFTVLTEEDGIGSNSRLECFNRTVRDNLVAQVELHLASGFSLGFRKLCLSWILNVKQDPRKAQAMLKADLADLYQKSRNSAITQNLESPHIASKL</sequence>
<accession>A0A7S0DSA9</accession>
<evidence type="ECO:0000256" key="1">
    <source>
        <dbReference type="SAM" id="MobiDB-lite"/>
    </source>
</evidence>
<feature type="compositionally biased region" description="Low complexity" evidence="1">
    <location>
        <begin position="1178"/>
        <end position="1195"/>
    </location>
</feature>
<feature type="compositionally biased region" description="Low complexity" evidence="1">
    <location>
        <begin position="445"/>
        <end position="459"/>
    </location>
</feature>
<feature type="compositionally biased region" description="Polar residues" evidence="1">
    <location>
        <begin position="1071"/>
        <end position="1081"/>
    </location>
</feature>
<reference evidence="2" key="1">
    <citation type="submission" date="2021-01" db="EMBL/GenBank/DDBJ databases">
        <authorList>
            <person name="Corre E."/>
            <person name="Pelletier E."/>
            <person name="Niang G."/>
            <person name="Scheremetjew M."/>
            <person name="Finn R."/>
            <person name="Kale V."/>
            <person name="Holt S."/>
            <person name="Cochrane G."/>
            <person name="Meng A."/>
            <person name="Brown T."/>
            <person name="Cohen L."/>
        </authorList>
    </citation>
    <scope>NUCLEOTIDE SEQUENCE</scope>
    <source>
        <strain evidence="2">CCMP2058</strain>
    </source>
</reference>
<evidence type="ECO:0000313" key="2">
    <source>
        <dbReference type="EMBL" id="CAD8461236.1"/>
    </source>
</evidence>
<feature type="compositionally biased region" description="Basic and acidic residues" evidence="1">
    <location>
        <begin position="754"/>
        <end position="775"/>
    </location>
</feature>
<gene>
    <name evidence="2" type="ORF">LAMO00422_LOCUS20194</name>
</gene>
<feature type="compositionally biased region" description="Basic and acidic residues" evidence="1">
    <location>
        <begin position="610"/>
        <end position="660"/>
    </location>
</feature>
<feature type="compositionally biased region" description="Polar residues" evidence="1">
    <location>
        <begin position="1196"/>
        <end position="1225"/>
    </location>
</feature>
<dbReference type="EMBL" id="HBEM01029621">
    <property type="protein sequence ID" value="CAD8461236.1"/>
    <property type="molecule type" value="Transcribed_RNA"/>
</dbReference>
<feature type="compositionally biased region" description="Basic and acidic residues" evidence="1">
    <location>
        <begin position="1060"/>
        <end position="1070"/>
    </location>
</feature>
<protein>
    <submittedName>
        <fullName evidence="2">Uncharacterized protein</fullName>
    </submittedName>
</protein>